<accession>A0AAE3R8T4</accession>
<sequence>MISLVIPIYNEELLIEKLFYRCTQALSTITEDFEIICVDDGSQDRSLEILKSFHKKDTRFKVLVLSRNFGHQAAYTAGLQHAKGEYIAMMDGDLQDPPELLASMHQKLLSEQLDIVHGKRQKRKEQWGKKALIKLFHFVFKRFSQISDVNDVGNFSIMNRKALNAFLSLTEKNRYLPGLRFFIGFTQGFVYYDREDRQDGEAKMSTLKLINLALDAIFSFSDLPIKICLYTGLIGMILFFFAGLYTLISKIIGIAIIGWSSILLSLYFLGSIQLLFMGILGEYVFRIYKETQQRPIFIVKEFYSEERNYNN</sequence>
<evidence type="ECO:0000256" key="1">
    <source>
        <dbReference type="ARBA" id="ARBA00004141"/>
    </source>
</evidence>
<keyword evidence="3 9" id="KW-0808">Transferase</keyword>
<dbReference type="Gene3D" id="3.90.550.10">
    <property type="entry name" value="Spore Coat Polysaccharide Biosynthesis Protein SpsA, Chain A"/>
    <property type="match status" value="1"/>
</dbReference>
<dbReference type="PANTHER" id="PTHR48090">
    <property type="entry name" value="UNDECAPRENYL-PHOSPHATE 4-DEOXY-4-FORMAMIDO-L-ARABINOSE TRANSFERASE-RELATED"/>
    <property type="match status" value="1"/>
</dbReference>
<evidence type="ECO:0000259" key="8">
    <source>
        <dbReference type="Pfam" id="PF00535"/>
    </source>
</evidence>
<evidence type="ECO:0000256" key="3">
    <source>
        <dbReference type="ARBA" id="ARBA00022679"/>
    </source>
</evidence>
<dbReference type="GO" id="GO:0005886">
    <property type="term" value="C:plasma membrane"/>
    <property type="evidence" value="ECO:0007669"/>
    <property type="project" value="TreeGrafter"/>
</dbReference>
<organism evidence="9 10">
    <name type="scientific">Xanthocytophaga agilis</name>
    <dbReference type="NCBI Taxonomy" id="3048010"/>
    <lineage>
        <taxon>Bacteria</taxon>
        <taxon>Pseudomonadati</taxon>
        <taxon>Bacteroidota</taxon>
        <taxon>Cytophagia</taxon>
        <taxon>Cytophagales</taxon>
        <taxon>Rhodocytophagaceae</taxon>
        <taxon>Xanthocytophaga</taxon>
    </lineage>
</organism>
<keyword evidence="4 7" id="KW-0812">Transmembrane</keyword>
<dbReference type="InterPro" id="IPR050256">
    <property type="entry name" value="Glycosyltransferase_2"/>
</dbReference>
<dbReference type="SUPFAM" id="SSF53448">
    <property type="entry name" value="Nucleotide-diphospho-sugar transferases"/>
    <property type="match status" value="1"/>
</dbReference>
<dbReference type="InterPro" id="IPR001173">
    <property type="entry name" value="Glyco_trans_2-like"/>
</dbReference>
<keyword evidence="2 9" id="KW-0328">Glycosyltransferase</keyword>
<keyword evidence="10" id="KW-1185">Reference proteome</keyword>
<protein>
    <submittedName>
        <fullName evidence="9">Glycosyltransferase family 2 protein</fullName>
        <ecNumber evidence="9">2.4.-.-</ecNumber>
    </submittedName>
</protein>
<dbReference type="EC" id="2.4.-.-" evidence="9"/>
<dbReference type="Proteomes" id="UP001232063">
    <property type="component" value="Unassembled WGS sequence"/>
</dbReference>
<proteinExistence type="predicted"/>
<evidence type="ECO:0000256" key="2">
    <source>
        <dbReference type="ARBA" id="ARBA00022676"/>
    </source>
</evidence>
<dbReference type="AlphaFoldDB" id="A0AAE3R8T4"/>
<dbReference type="RefSeq" id="WP_314514297.1">
    <property type="nucleotide sequence ID" value="NZ_JASJOU010000009.1"/>
</dbReference>
<keyword evidence="6 7" id="KW-0472">Membrane</keyword>
<dbReference type="Pfam" id="PF00535">
    <property type="entry name" value="Glycos_transf_2"/>
    <property type="match status" value="1"/>
</dbReference>
<keyword evidence="5 7" id="KW-1133">Transmembrane helix</keyword>
<evidence type="ECO:0000256" key="7">
    <source>
        <dbReference type="SAM" id="Phobius"/>
    </source>
</evidence>
<dbReference type="PANTHER" id="PTHR48090:SF1">
    <property type="entry name" value="PROPHAGE BACTOPRENOL GLUCOSYL TRANSFERASE HOMOLOG"/>
    <property type="match status" value="1"/>
</dbReference>
<gene>
    <name evidence="9" type="ORF">QNI22_23670</name>
</gene>
<evidence type="ECO:0000256" key="6">
    <source>
        <dbReference type="ARBA" id="ARBA00023136"/>
    </source>
</evidence>
<dbReference type="EMBL" id="JASJOU010000009">
    <property type="protein sequence ID" value="MDJ1503682.1"/>
    <property type="molecule type" value="Genomic_DNA"/>
</dbReference>
<feature type="transmembrane region" description="Helical" evidence="7">
    <location>
        <begin position="254"/>
        <end position="285"/>
    </location>
</feature>
<evidence type="ECO:0000256" key="5">
    <source>
        <dbReference type="ARBA" id="ARBA00022989"/>
    </source>
</evidence>
<name>A0AAE3R8T4_9BACT</name>
<feature type="transmembrane region" description="Helical" evidence="7">
    <location>
        <begin position="227"/>
        <end position="248"/>
    </location>
</feature>
<feature type="domain" description="Glycosyltransferase 2-like" evidence="8">
    <location>
        <begin position="3"/>
        <end position="164"/>
    </location>
</feature>
<dbReference type="CDD" id="cd04187">
    <property type="entry name" value="DPM1_like_bac"/>
    <property type="match status" value="1"/>
</dbReference>
<dbReference type="GO" id="GO:0016757">
    <property type="term" value="F:glycosyltransferase activity"/>
    <property type="evidence" value="ECO:0007669"/>
    <property type="project" value="UniProtKB-KW"/>
</dbReference>
<dbReference type="InterPro" id="IPR029044">
    <property type="entry name" value="Nucleotide-diphossugar_trans"/>
</dbReference>
<reference evidence="9" key="1">
    <citation type="submission" date="2023-05" db="EMBL/GenBank/DDBJ databases">
        <authorList>
            <person name="Zhang X."/>
        </authorList>
    </citation>
    <scope>NUCLEOTIDE SEQUENCE</scope>
    <source>
        <strain evidence="9">BD1B2-1</strain>
    </source>
</reference>
<evidence type="ECO:0000313" key="9">
    <source>
        <dbReference type="EMBL" id="MDJ1503682.1"/>
    </source>
</evidence>
<evidence type="ECO:0000313" key="10">
    <source>
        <dbReference type="Proteomes" id="UP001232063"/>
    </source>
</evidence>
<evidence type="ECO:0000256" key="4">
    <source>
        <dbReference type="ARBA" id="ARBA00022692"/>
    </source>
</evidence>
<comment type="subcellular location">
    <subcellularLocation>
        <location evidence="1">Membrane</location>
        <topology evidence="1">Multi-pass membrane protein</topology>
    </subcellularLocation>
</comment>
<comment type="caution">
    <text evidence="9">The sequence shown here is derived from an EMBL/GenBank/DDBJ whole genome shotgun (WGS) entry which is preliminary data.</text>
</comment>